<feature type="transmembrane region" description="Helical" evidence="1">
    <location>
        <begin position="225"/>
        <end position="245"/>
    </location>
</feature>
<dbReference type="PANTHER" id="PTHR37305">
    <property type="entry name" value="INTEGRAL MEMBRANE PROTEIN-RELATED"/>
    <property type="match status" value="1"/>
</dbReference>
<evidence type="ECO:0000256" key="1">
    <source>
        <dbReference type="SAM" id="Phobius"/>
    </source>
</evidence>
<keyword evidence="1" id="KW-0812">Transmembrane</keyword>
<keyword evidence="1" id="KW-1133">Transmembrane helix</keyword>
<gene>
    <name evidence="2" type="ORF">QOZ92_002082</name>
</gene>
<keyword evidence="1" id="KW-0472">Membrane</keyword>
<feature type="transmembrane region" description="Helical" evidence="1">
    <location>
        <begin position="162"/>
        <end position="187"/>
    </location>
</feature>
<evidence type="ECO:0000313" key="3">
    <source>
        <dbReference type="Proteomes" id="UP001232584"/>
    </source>
</evidence>
<protein>
    <recommendedName>
        <fullName evidence="4">ABC transporter permease</fullName>
    </recommendedName>
</protein>
<reference evidence="2 3" key="1">
    <citation type="submission" date="2023-07" db="EMBL/GenBank/DDBJ databases">
        <title>Genomic Encyclopedia of Type Strains, Phase IV (KMG-IV): sequencing the most valuable type-strain genomes for metagenomic binning, comparative biology and taxonomic classification.</title>
        <authorList>
            <person name="Goeker M."/>
        </authorList>
    </citation>
    <scope>NUCLEOTIDE SEQUENCE [LARGE SCALE GENOMIC DNA]</scope>
    <source>
        <strain evidence="2 3">DSM 15049</strain>
    </source>
</reference>
<proteinExistence type="predicted"/>
<name>A0ABU0N1C0_9FIRM</name>
<evidence type="ECO:0000313" key="2">
    <source>
        <dbReference type="EMBL" id="MDQ0556964.1"/>
    </source>
</evidence>
<evidence type="ECO:0008006" key="4">
    <source>
        <dbReference type="Google" id="ProtNLM"/>
    </source>
</evidence>
<feature type="transmembrane region" description="Helical" evidence="1">
    <location>
        <begin position="12"/>
        <end position="32"/>
    </location>
</feature>
<dbReference type="Proteomes" id="UP001232584">
    <property type="component" value="Unassembled WGS sequence"/>
</dbReference>
<dbReference type="RefSeq" id="WP_307507350.1">
    <property type="nucleotide sequence ID" value="NZ_BAAACE010000019.1"/>
</dbReference>
<dbReference type="PANTHER" id="PTHR37305:SF1">
    <property type="entry name" value="MEMBRANE PROTEIN"/>
    <property type="match status" value="1"/>
</dbReference>
<sequence length="341" mass="38084">MLKWEIKKIIKNKSIIISGVILILLCAIMSISKPELETENSYINDKGNYIEDNRVGDTIANEKLSNKVNELKELESEKSLKNMDEGTKTISEMSKLKLQKDSGKQYEDINFYKVFNYRVSNLLVGVTMIGIIVYIFSNIYTDEKLSNVDSIILSSKNKSKVLFSKLSLSIILPVFLYSIYIVVMGIITMVQYGQPINGDLQAYRIVDVVALVKPISINAYTVQNIVTMMIVFISIGVFASLLSFITKNSVESISAIIVFVVIGKLITLIKFLPSTLIGIISYSNYIDIIMKPQTIVGNYMGNIDLFGQSIGIISLAYTVLGMLLLVGIGLNIYVFKKVLTK</sequence>
<feature type="transmembrane region" description="Helical" evidence="1">
    <location>
        <begin position="122"/>
        <end position="141"/>
    </location>
</feature>
<dbReference type="EMBL" id="JAUSWG010000008">
    <property type="protein sequence ID" value="MDQ0556964.1"/>
    <property type="molecule type" value="Genomic_DNA"/>
</dbReference>
<feature type="transmembrane region" description="Helical" evidence="1">
    <location>
        <begin position="310"/>
        <end position="335"/>
    </location>
</feature>
<comment type="caution">
    <text evidence="2">The sequence shown here is derived from an EMBL/GenBank/DDBJ whole genome shotgun (WGS) entry which is preliminary data.</text>
</comment>
<feature type="transmembrane region" description="Helical" evidence="1">
    <location>
        <begin position="257"/>
        <end position="282"/>
    </location>
</feature>
<organism evidence="2 3">
    <name type="scientific">Paraclostridium ghonii</name>
    <dbReference type="NCBI Taxonomy" id="29358"/>
    <lineage>
        <taxon>Bacteria</taxon>
        <taxon>Bacillati</taxon>
        <taxon>Bacillota</taxon>
        <taxon>Clostridia</taxon>
        <taxon>Peptostreptococcales</taxon>
        <taxon>Peptostreptococcaceae</taxon>
        <taxon>Paraclostridium</taxon>
    </lineage>
</organism>
<keyword evidence="3" id="KW-1185">Reference proteome</keyword>
<accession>A0ABU0N1C0</accession>